<proteinExistence type="predicted"/>
<gene>
    <name evidence="2" type="ORF">JTE90_021172</name>
</gene>
<feature type="compositionally biased region" description="Gly residues" evidence="1">
    <location>
        <begin position="142"/>
        <end position="159"/>
    </location>
</feature>
<organism evidence="2 3">
    <name type="scientific">Oedothorax gibbosus</name>
    <dbReference type="NCBI Taxonomy" id="931172"/>
    <lineage>
        <taxon>Eukaryota</taxon>
        <taxon>Metazoa</taxon>
        <taxon>Ecdysozoa</taxon>
        <taxon>Arthropoda</taxon>
        <taxon>Chelicerata</taxon>
        <taxon>Arachnida</taxon>
        <taxon>Araneae</taxon>
        <taxon>Araneomorphae</taxon>
        <taxon>Entelegynae</taxon>
        <taxon>Araneoidea</taxon>
        <taxon>Linyphiidae</taxon>
        <taxon>Erigoninae</taxon>
        <taxon>Oedothorax</taxon>
    </lineage>
</organism>
<dbReference type="AlphaFoldDB" id="A0AAV6V612"/>
<sequence>MTPPSVCRRALPLLLSFPLFRYDDRLRTATSSRSSRIKGTPQMVPDHHVQQQLSVVSTPITYLQPQFDINSSCPLLCPLRSYISSSTMSSSMSTPRSGQDGGGGGGGPIAFIEMFDLGGRFEHLKGKRRRSEGRRSMEDSDGGGGGAGERLIEGGGGSGVRRKHEAARRRRQQSVNNFLERPRGWKALSYHLSL</sequence>
<reference evidence="2 3" key="1">
    <citation type="journal article" date="2022" name="Nat. Ecol. Evol.">
        <title>A masculinizing supergene underlies an exaggerated male reproductive morph in a spider.</title>
        <authorList>
            <person name="Hendrickx F."/>
            <person name="De Corte Z."/>
            <person name="Sonet G."/>
            <person name="Van Belleghem S.M."/>
            <person name="Kostlbacher S."/>
            <person name="Vangestel C."/>
        </authorList>
    </citation>
    <scope>NUCLEOTIDE SEQUENCE [LARGE SCALE GENOMIC DNA]</scope>
    <source>
        <strain evidence="2">W744_W776</strain>
    </source>
</reference>
<dbReference type="EMBL" id="JAFNEN010000157">
    <property type="protein sequence ID" value="KAG8191567.1"/>
    <property type="molecule type" value="Genomic_DNA"/>
</dbReference>
<evidence type="ECO:0000256" key="1">
    <source>
        <dbReference type="SAM" id="MobiDB-lite"/>
    </source>
</evidence>
<keyword evidence="3" id="KW-1185">Reference proteome</keyword>
<evidence type="ECO:0000313" key="2">
    <source>
        <dbReference type="EMBL" id="KAG8191567.1"/>
    </source>
</evidence>
<evidence type="ECO:0000313" key="3">
    <source>
        <dbReference type="Proteomes" id="UP000827092"/>
    </source>
</evidence>
<protein>
    <submittedName>
        <fullName evidence="2">Uncharacterized protein</fullName>
    </submittedName>
</protein>
<feature type="compositionally biased region" description="Basic residues" evidence="1">
    <location>
        <begin position="160"/>
        <end position="172"/>
    </location>
</feature>
<feature type="region of interest" description="Disordered" evidence="1">
    <location>
        <begin position="86"/>
        <end position="105"/>
    </location>
</feature>
<comment type="caution">
    <text evidence="2">The sequence shown here is derived from an EMBL/GenBank/DDBJ whole genome shotgun (WGS) entry which is preliminary data.</text>
</comment>
<name>A0AAV6V612_9ARAC</name>
<feature type="region of interest" description="Disordered" evidence="1">
    <location>
        <begin position="123"/>
        <end position="175"/>
    </location>
</feature>
<dbReference type="Proteomes" id="UP000827092">
    <property type="component" value="Unassembled WGS sequence"/>
</dbReference>
<accession>A0AAV6V612</accession>